<gene>
    <name evidence="1" type="ORF">QFC21_000886</name>
</gene>
<proteinExistence type="predicted"/>
<protein>
    <submittedName>
        <fullName evidence="1">Uncharacterized protein</fullName>
    </submittedName>
</protein>
<evidence type="ECO:0000313" key="1">
    <source>
        <dbReference type="EMBL" id="KAJ9107435.1"/>
    </source>
</evidence>
<name>A0ACC2W807_9TREE</name>
<organism evidence="1 2">
    <name type="scientific">Naganishia friedmannii</name>
    <dbReference type="NCBI Taxonomy" id="89922"/>
    <lineage>
        <taxon>Eukaryota</taxon>
        <taxon>Fungi</taxon>
        <taxon>Dikarya</taxon>
        <taxon>Basidiomycota</taxon>
        <taxon>Agaricomycotina</taxon>
        <taxon>Tremellomycetes</taxon>
        <taxon>Filobasidiales</taxon>
        <taxon>Filobasidiaceae</taxon>
        <taxon>Naganishia</taxon>
    </lineage>
</organism>
<comment type="caution">
    <text evidence="1">The sequence shown here is derived from an EMBL/GenBank/DDBJ whole genome shotgun (WGS) entry which is preliminary data.</text>
</comment>
<dbReference type="Proteomes" id="UP001227268">
    <property type="component" value="Unassembled WGS sequence"/>
</dbReference>
<reference evidence="1" key="1">
    <citation type="submission" date="2023-04" db="EMBL/GenBank/DDBJ databases">
        <title>Draft Genome sequencing of Naganishia species isolated from polar environments using Oxford Nanopore Technology.</title>
        <authorList>
            <person name="Leo P."/>
            <person name="Venkateswaran K."/>
        </authorList>
    </citation>
    <scope>NUCLEOTIDE SEQUENCE</scope>
    <source>
        <strain evidence="1">MNA-CCFEE 5423</strain>
    </source>
</reference>
<keyword evidence="2" id="KW-1185">Reference proteome</keyword>
<dbReference type="EMBL" id="JASBWT010000002">
    <property type="protein sequence ID" value="KAJ9107435.1"/>
    <property type="molecule type" value="Genomic_DNA"/>
</dbReference>
<sequence>MFNCPIDGARQVLAFLAYYLGKQGQQSQGIALQSVLNFYTQAGSFVKPKWRWIDLDSQKRRASAVLGEWHLDIPIGDLKVWNTKAHYYISIKGSHTPLMELEMPFLESEVSTMELTSFAIAPEPASEKHPTELSTPAWRKRERNLKSLARESEKPPRSTAPHLGLDSDGSLPHLSQEWFDYLPMYPSLLRQLFGWSDFQQKDDESELEYSKPTGPEDCHRFESLEQPQFSKWEYDGSFETEYMGLSFRRTLDHSTVKKQA</sequence>
<accession>A0ACC2W807</accession>
<evidence type="ECO:0000313" key="2">
    <source>
        <dbReference type="Proteomes" id="UP001227268"/>
    </source>
</evidence>